<organism evidence="1 2">
    <name type="scientific">Paenibacillus mesotrionivorans</name>
    <dbReference type="NCBI Taxonomy" id="3160968"/>
    <lineage>
        <taxon>Bacteria</taxon>
        <taxon>Bacillati</taxon>
        <taxon>Bacillota</taxon>
        <taxon>Bacilli</taxon>
        <taxon>Bacillales</taxon>
        <taxon>Paenibacillaceae</taxon>
        <taxon>Paenibacillus</taxon>
    </lineage>
</organism>
<comment type="caution">
    <text evidence="1">The sequence shown here is derived from an EMBL/GenBank/DDBJ whole genome shotgun (WGS) entry which is preliminary data.</text>
</comment>
<reference evidence="1" key="1">
    <citation type="submission" date="2024-12" db="EMBL/GenBank/DDBJ databases">
        <authorList>
            <person name="Wu N."/>
        </authorList>
    </citation>
    <scope>NUCLEOTIDE SEQUENCE</scope>
    <source>
        <strain evidence="1">P15</strain>
    </source>
</reference>
<sequence>MALQSFHQLYTDYRKDVFSFLLRLSGYEQELAEELTQETFYQAIRSFSKFRGECQVKTWLLQIAKNVFYQEIRKKQRGRSLLRSILFNLERSEPVSLHQQVENKEKLAAVLKVLDTFDSRTRDVMLYRFYSDLSYVQISAMLKISESSAKVIFFRGKLALQSKLREGYGYEI</sequence>
<evidence type="ECO:0000313" key="2">
    <source>
        <dbReference type="Proteomes" id="UP001631969"/>
    </source>
</evidence>
<evidence type="ECO:0000313" key="1">
    <source>
        <dbReference type="EMBL" id="MFM9330827.1"/>
    </source>
</evidence>
<name>A0ACC7P660_9BACL</name>
<protein>
    <submittedName>
        <fullName evidence="1">RNA polymerase sigma factor</fullName>
    </submittedName>
</protein>
<keyword evidence="2" id="KW-1185">Reference proteome</keyword>
<dbReference type="Proteomes" id="UP001631969">
    <property type="component" value="Unassembled WGS sequence"/>
</dbReference>
<gene>
    <name evidence="1" type="ORF">ACI1P1_21285</name>
</gene>
<dbReference type="EMBL" id="JBJURJ010000015">
    <property type="protein sequence ID" value="MFM9330827.1"/>
    <property type="molecule type" value="Genomic_DNA"/>
</dbReference>
<accession>A0ACC7P660</accession>
<proteinExistence type="predicted"/>